<proteinExistence type="predicted"/>
<name>A0A3B0RPC2_9ZZZZ</name>
<protein>
    <submittedName>
        <fullName evidence="1">Uncharacterized protein</fullName>
    </submittedName>
</protein>
<organism evidence="1">
    <name type="scientific">hydrothermal vent metagenome</name>
    <dbReference type="NCBI Taxonomy" id="652676"/>
    <lineage>
        <taxon>unclassified sequences</taxon>
        <taxon>metagenomes</taxon>
        <taxon>ecological metagenomes</taxon>
    </lineage>
</organism>
<gene>
    <name evidence="1" type="ORF">MNBD_ALPHA02-1297</name>
</gene>
<accession>A0A3B0RPC2</accession>
<reference evidence="1" key="1">
    <citation type="submission" date="2018-06" db="EMBL/GenBank/DDBJ databases">
        <authorList>
            <person name="Zhirakovskaya E."/>
        </authorList>
    </citation>
    <scope>NUCLEOTIDE SEQUENCE</scope>
</reference>
<dbReference type="AlphaFoldDB" id="A0A3B0RPC2"/>
<dbReference type="EMBL" id="UOED01000001">
    <property type="protein sequence ID" value="VAV86363.1"/>
    <property type="molecule type" value="Genomic_DNA"/>
</dbReference>
<evidence type="ECO:0000313" key="1">
    <source>
        <dbReference type="EMBL" id="VAV86363.1"/>
    </source>
</evidence>
<sequence length="58" mass="6370">MMVCCYFLLGVSIWRSEILSLFYALRLRTANKPSKPKPKSVSGADSGAAFDKVILSMA</sequence>